<protein>
    <submittedName>
        <fullName evidence="2">Transposase and inactivated derivatives</fullName>
    </submittedName>
</protein>
<evidence type="ECO:0000256" key="1">
    <source>
        <dbReference type="SAM" id="MobiDB-lite"/>
    </source>
</evidence>
<name>A0A1M4ZWI9_9FIRM</name>
<dbReference type="STRING" id="1120975.SAMN02746064_02166"/>
<dbReference type="AlphaFoldDB" id="A0A1M4ZWI9"/>
<dbReference type="InterPro" id="IPR009057">
    <property type="entry name" value="Homeodomain-like_sf"/>
</dbReference>
<dbReference type="Pfam" id="PF01527">
    <property type="entry name" value="HTH_Tnp_1"/>
    <property type="match status" value="1"/>
</dbReference>
<proteinExistence type="predicted"/>
<dbReference type="InterPro" id="IPR002514">
    <property type="entry name" value="Transposase_8"/>
</dbReference>
<dbReference type="Proteomes" id="UP000184251">
    <property type="component" value="Unassembled WGS sequence"/>
</dbReference>
<evidence type="ECO:0000313" key="2">
    <source>
        <dbReference type="EMBL" id="SHF22345.1"/>
    </source>
</evidence>
<organism evidence="2 3">
    <name type="scientific">Alkalibacter saccharofermentans DSM 14828</name>
    <dbReference type="NCBI Taxonomy" id="1120975"/>
    <lineage>
        <taxon>Bacteria</taxon>
        <taxon>Bacillati</taxon>
        <taxon>Bacillota</taxon>
        <taxon>Clostridia</taxon>
        <taxon>Eubacteriales</taxon>
        <taxon>Eubacteriaceae</taxon>
        <taxon>Alkalibacter</taxon>
    </lineage>
</organism>
<dbReference type="RefSeq" id="WP_073272041.1">
    <property type="nucleotide sequence ID" value="NZ_FQTU01000020.1"/>
</dbReference>
<keyword evidence="3" id="KW-1185">Reference proteome</keyword>
<accession>A0A1M4ZWI9</accession>
<dbReference type="EMBL" id="FQTU01000020">
    <property type="protein sequence ID" value="SHF22345.1"/>
    <property type="molecule type" value="Genomic_DNA"/>
</dbReference>
<sequence length="113" mass="13142">MTKKYSDEFKLSVIKDYYDSTLGVRVIAAKYNLPSKNYINRWEVQLKKKGLLPPDATKPNKSAGRTKESILRADTRTLKEKQLEEQVQVLQAKIDYYESLNSMKPFIAKKKLK</sequence>
<dbReference type="OrthoDB" id="9781005at2"/>
<feature type="region of interest" description="Disordered" evidence="1">
    <location>
        <begin position="50"/>
        <end position="70"/>
    </location>
</feature>
<reference evidence="2 3" key="1">
    <citation type="submission" date="2016-11" db="EMBL/GenBank/DDBJ databases">
        <authorList>
            <person name="Jaros S."/>
            <person name="Januszkiewicz K."/>
            <person name="Wedrychowicz H."/>
        </authorList>
    </citation>
    <scope>NUCLEOTIDE SEQUENCE [LARGE SCALE GENOMIC DNA]</scope>
    <source>
        <strain evidence="2 3">DSM 14828</strain>
    </source>
</reference>
<dbReference type="SUPFAM" id="SSF46689">
    <property type="entry name" value="Homeodomain-like"/>
    <property type="match status" value="1"/>
</dbReference>
<gene>
    <name evidence="2" type="ORF">SAMN02746064_02166</name>
</gene>
<evidence type="ECO:0000313" key="3">
    <source>
        <dbReference type="Proteomes" id="UP000184251"/>
    </source>
</evidence>